<dbReference type="SUPFAM" id="SSF101116">
    <property type="entry name" value="Flagellar export chaperone FliS"/>
    <property type="match status" value="1"/>
</dbReference>
<dbReference type="Proteomes" id="UP000035444">
    <property type="component" value="Unassembled WGS sequence"/>
</dbReference>
<comment type="caution">
    <text evidence="1">The sequence shown here is derived from an EMBL/GenBank/DDBJ whole genome shotgun (WGS) entry which is preliminary data.</text>
</comment>
<proteinExistence type="predicted"/>
<dbReference type="RefSeq" id="WP_047765995.1">
    <property type="nucleotide sequence ID" value="NZ_LAQL01000021.1"/>
</dbReference>
<name>A0A0H2MA45_9PROT</name>
<protein>
    <submittedName>
        <fullName evidence="1">Uncharacterized protein</fullName>
    </submittedName>
</protein>
<organism evidence="1 2">
    <name type="scientific">Kiloniella spongiae</name>
    <dbReference type="NCBI Taxonomy" id="1489064"/>
    <lineage>
        <taxon>Bacteria</taxon>
        <taxon>Pseudomonadati</taxon>
        <taxon>Pseudomonadota</taxon>
        <taxon>Alphaproteobacteria</taxon>
        <taxon>Rhodospirillales</taxon>
        <taxon>Kiloniellaceae</taxon>
        <taxon>Kiloniella</taxon>
    </lineage>
</organism>
<sequence length="145" mass="16265">MHWQADNTATSFDTINTSPGEVLMLINQAINALGEAKDAVTTLEIEKRFNSTMKASALLDSIEEEMKADISENVRSSFMQTHLSLIANITRTNVKNDLESAKESIALMMSFRQIWVTLHPSLEEECFAWPLSSTQNHRRSGLHLA</sequence>
<dbReference type="Gene3D" id="1.20.120.340">
    <property type="entry name" value="Flagellar protein FliS"/>
    <property type="match status" value="1"/>
</dbReference>
<evidence type="ECO:0000313" key="2">
    <source>
        <dbReference type="Proteomes" id="UP000035444"/>
    </source>
</evidence>
<dbReference type="OrthoDB" id="8478894at2"/>
<accession>A0A0H2MA45</accession>
<dbReference type="InterPro" id="IPR036584">
    <property type="entry name" value="FliS_sf"/>
</dbReference>
<dbReference type="Pfam" id="PF02561">
    <property type="entry name" value="FliS"/>
    <property type="match status" value="1"/>
</dbReference>
<reference evidence="1 2" key="1">
    <citation type="submission" date="2015-03" db="EMBL/GenBank/DDBJ databases">
        <title>Genome Sequence of Kiloniella spongiae MEBiC09566, isolated from a marine sponge.</title>
        <authorList>
            <person name="Shao Z."/>
            <person name="Wang L."/>
            <person name="Li X."/>
        </authorList>
    </citation>
    <scope>NUCLEOTIDE SEQUENCE [LARGE SCALE GENOMIC DNA]</scope>
    <source>
        <strain evidence="1 2">MEBiC09566</strain>
    </source>
</reference>
<evidence type="ECO:0000313" key="1">
    <source>
        <dbReference type="EMBL" id="KLN59036.1"/>
    </source>
</evidence>
<dbReference type="GO" id="GO:0044780">
    <property type="term" value="P:bacterial-type flagellum assembly"/>
    <property type="evidence" value="ECO:0007669"/>
    <property type="project" value="InterPro"/>
</dbReference>
<dbReference type="STRING" id="1489064.WH96_19890"/>
<dbReference type="EMBL" id="LAQL01000021">
    <property type="protein sequence ID" value="KLN59036.1"/>
    <property type="molecule type" value="Genomic_DNA"/>
</dbReference>
<dbReference type="InterPro" id="IPR003713">
    <property type="entry name" value="FliS"/>
</dbReference>
<gene>
    <name evidence="1" type="ORF">WH96_19890</name>
</gene>
<keyword evidence="2" id="KW-1185">Reference proteome</keyword>
<dbReference type="AlphaFoldDB" id="A0A0H2MA45"/>